<proteinExistence type="predicted"/>
<organism evidence="1 2">
    <name type="scientific">Candidatus Xenohaliotis californiensis</name>
    <dbReference type="NCBI Taxonomy" id="84677"/>
    <lineage>
        <taxon>Bacteria</taxon>
        <taxon>Pseudomonadati</taxon>
        <taxon>Pseudomonadota</taxon>
        <taxon>Alphaproteobacteria</taxon>
        <taxon>Rickettsiales</taxon>
        <taxon>Anaplasmataceae</taxon>
        <taxon>Candidatus Xenohaliotis</taxon>
    </lineage>
</organism>
<dbReference type="SUPFAM" id="SSF102829">
    <property type="entry name" value="Cell division protein ZapA-like"/>
    <property type="match status" value="1"/>
</dbReference>
<gene>
    <name evidence="1" type="ORF">CAXC1_60010</name>
</gene>
<dbReference type="Pfam" id="PF05164">
    <property type="entry name" value="ZapA"/>
    <property type="match status" value="1"/>
</dbReference>
<protein>
    <recommendedName>
        <fullName evidence="3">Cell division protein ZapA</fullName>
    </recommendedName>
</protein>
<dbReference type="EMBL" id="CAWVOK010000032">
    <property type="protein sequence ID" value="CAK8163472.1"/>
    <property type="molecule type" value="Genomic_DNA"/>
</dbReference>
<comment type="caution">
    <text evidence="1">The sequence shown here is derived from an EMBL/GenBank/DDBJ whole genome shotgun (WGS) entry which is preliminary data.</text>
</comment>
<dbReference type="InterPro" id="IPR007838">
    <property type="entry name" value="Cell_div_ZapA-like"/>
</dbReference>
<evidence type="ECO:0008006" key="3">
    <source>
        <dbReference type="Google" id="ProtNLM"/>
    </source>
</evidence>
<reference evidence="1 2" key="1">
    <citation type="submission" date="2024-01" db="EMBL/GenBank/DDBJ databases">
        <authorList>
            <person name="Kunselman E."/>
        </authorList>
    </citation>
    <scope>NUCLEOTIDE SEQUENCE [LARGE SCALE GENOMIC DNA]</scope>
    <source>
        <strain evidence="1">2 abalone samples</strain>
    </source>
</reference>
<sequence length="111" mass="12923">MPVIEIKVGEIIHHVTCAEDDLERLRFVSEQLNKRIAQIQSELTDNARSVPSITLVIVAALRLQDELIDLFDEYNFMLKNKKNCIIELKELLSLSKKLLQDRIEVLDFFLK</sequence>
<dbReference type="InterPro" id="IPR036192">
    <property type="entry name" value="Cell_div_ZapA-like_sf"/>
</dbReference>
<evidence type="ECO:0000313" key="1">
    <source>
        <dbReference type="EMBL" id="CAK8163472.1"/>
    </source>
</evidence>
<keyword evidence="2" id="KW-1185">Reference proteome</keyword>
<dbReference type="Proteomes" id="UP001314181">
    <property type="component" value="Unassembled WGS sequence"/>
</dbReference>
<evidence type="ECO:0000313" key="2">
    <source>
        <dbReference type="Proteomes" id="UP001314181"/>
    </source>
</evidence>
<accession>A0ABM9N8Z4</accession>
<name>A0ABM9N8Z4_9RICK</name>
<dbReference type="RefSeq" id="WP_338364699.1">
    <property type="nucleotide sequence ID" value="NZ_CAWVOK010000032.1"/>
</dbReference>